<accession>M5RHT9</accession>
<comment type="caution">
    <text evidence="1">The sequence shown here is derived from an EMBL/GenBank/DDBJ whole genome shotgun (WGS) entry which is preliminary data.</text>
</comment>
<proteinExistence type="predicted"/>
<dbReference type="EMBL" id="ANOG01000615">
    <property type="protein sequence ID" value="EMI18761.1"/>
    <property type="molecule type" value="Genomic_DNA"/>
</dbReference>
<dbReference type="AlphaFoldDB" id="M5RHT9"/>
<reference evidence="1 2" key="1">
    <citation type="journal article" date="2013" name="Mar. Genomics">
        <title>Expression of sulfatases in Rhodopirellula baltica and the diversity of sulfatases in the genus Rhodopirellula.</title>
        <authorList>
            <person name="Wegner C.E."/>
            <person name="Richter-Heitmann T."/>
            <person name="Klindworth A."/>
            <person name="Klockow C."/>
            <person name="Richter M."/>
            <person name="Achstetter T."/>
            <person name="Glockner F.O."/>
            <person name="Harder J."/>
        </authorList>
    </citation>
    <scope>NUCLEOTIDE SEQUENCE [LARGE SCALE GENOMIC DNA]</scope>
    <source>
        <strain evidence="1 2">SM1</strain>
    </source>
</reference>
<keyword evidence="2" id="KW-1185">Reference proteome</keyword>
<dbReference type="PATRIC" id="fig|1265738.3.peg.4324"/>
<evidence type="ECO:0000313" key="2">
    <source>
        <dbReference type="Proteomes" id="UP000011991"/>
    </source>
</evidence>
<dbReference type="Proteomes" id="UP000011991">
    <property type="component" value="Unassembled WGS sequence"/>
</dbReference>
<sequence length="133" mass="14650">MLFSLTCVACVFAYTAQSNELTDASKVPRYTTSAIGKELLQTLDIAFSLRLAEYKEGRAGVEHAIRLNTKLYQEQIGAADGKSRRLVAENYLKRAKEIETIAKINLDNGTGTSQELFEAKAGRLSATLELAKF</sequence>
<organism evidence="1 2">
    <name type="scientific">Rhodopirellula maiorica SM1</name>
    <dbReference type="NCBI Taxonomy" id="1265738"/>
    <lineage>
        <taxon>Bacteria</taxon>
        <taxon>Pseudomonadati</taxon>
        <taxon>Planctomycetota</taxon>
        <taxon>Planctomycetia</taxon>
        <taxon>Pirellulales</taxon>
        <taxon>Pirellulaceae</taxon>
        <taxon>Novipirellula</taxon>
    </lineage>
</organism>
<gene>
    <name evidence="1" type="ORF">RMSM_04312</name>
</gene>
<evidence type="ECO:0000313" key="1">
    <source>
        <dbReference type="EMBL" id="EMI18761.1"/>
    </source>
</evidence>
<name>M5RHT9_9BACT</name>
<protein>
    <submittedName>
        <fullName evidence="1">Signal peptide protein</fullName>
    </submittedName>
</protein>